<reference evidence="2" key="1">
    <citation type="submission" date="2023-04" db="EMBL/GenBank/DDBJ databases">
        <authorList>
            <consortium name="ELIXIR-Norway"/>
        </authorList>
    </citation>
    <scope>NUCLEOTIDE SEQUENCE [LARGE SCALE GENOMIC DNA]</scope>
</reference>
<gene>
    <name evidence="2" type="ORF">MRATA1EN1_LOCUS18109</name>
</gene>
<accession>A0ABN8Z5K6</accession>
<evidence type="ECO:0000256" key="1">
    <source>
        <dbReference type="SAM" id="MobiDB-lite"/>
    </source>
</evidence>
<dbReference type="Proteomes" id="UP001176941">
    <property type="component" value="Chromosome 29"/>
</dbReference>
<evidence type="ECO:0000313" key="3">
    <source>
        <dbReference type="Proteomes" id="UP001176941"/>
    </source>
</evidence>
<protein>
    <submittedName>
        <fullName evidence="2">Uncharacterized protein</fullName>
    </submittedName>
</protein>
<feature type="compositionally biased region" description="Basic residues" evidence="1">
    <location>
        <begin position="1"/>
        <end position="11"/>
    </location>
</feature>
<sequence length="78" mass="8270">MAGRVGSRRLRGPLPPPGPGCQRLLSAAGEHRLPSEEEGAETWGGARSPGKDPRSFPERKSPLRAAREETRAGGEGKV</sequence>
<proteinExistence type="predicted"/>
<feature type="compositionally biased region" description="Basic and acidic residues" evidence="1">
    <location>
        <begin position="49"/>
        <end position="78"/>
    </location>
</feature>
<feature type="region of interest" description="Disordered" evidence="1">
    <location>
        <begin position="1"/>
        <end position="78"/>
    </location>
</feature>
<evidence type="ECO:0000313" key="2">
    <source>
        <dbReference type="EMBL" id="CAI9169147.1"/>
    </source>
</evidence>
<dbReference type="EMBL" id="OX459965">
    <property type="protein sequence ID" value="CAI9169147.1"/>
    <property type="molecule type" value="Genomic_DNA"/>
</dbReference>
<name>A0ABN8Z5K6_RANTA</name>
<keyword evidence="3" id="KW-1185">Reference proteome</keyword>
<organism evidence="2 3">
    <name type="scientific">Rangifer tarandus platyrhynchus</name>
    <name type="common">Svalbard reindeer</name>
    <dbReference type="NCBI Taxonomy" id="3082113"/>
    <lineage>
        <taxon>Eukaryota</taxon>
        <taxon>Metazoa</taxon>
        <taxon>Chordata</taxon>
        <taxon>Craniata</taxon>
        <taxon>Vertebrata</taxon>
        <taxon>Euteleostomi</taxon>
        <taxon>Mammalia</taxon>
        <taxon>Eutheria</taxon>
        <taxon>Laurasiatheria</taxon>
        <taxon>Artiodactyla</taxon>
        <taxon>Ruminantia</taxon>
        <taxon>Pecora</taxon>
        <taxon>Cervidae</taxon>
        <taxon>Odocoileinae</taxon>
        <taxon>Rangifer</taxon>
    </lineage>
</organism>